<protein>
    <submittedName>
        <fullName evidence="2">Uncharacterized protein</fullName>
    </submittedName>
</protein>
<evidence type="ECO:0000256" key="1">
    <source>
        <dbReference type="SAM" id="Phobius"/>
    </source>
</evidence>
<feature type="transmembrane region" description="Helical" evidence="1">
    <location>
        <begin position="20"/>
        <end position="36"/>
    </location>
</feature>
<reference evidence="2" key="1">
    <citation type="journal article" date="2015" name="Proc. Natl. Acad. Sci. U.S.A.">
        <title>Networks of energetic and metabolic interactions define dynamics in microbial communities.</title>
        <authorList>
            <person name="Embree M."/>
            <person name="Liu J.K."/>
            <person name="Al-Bassam M.M."/>
            <person name="Zengler K."/>
        </authorList>
    </citation>
    <scope>NUCLEOTIDE SEQUENCE</scope>
</reference>
<accession>A0A0W8EA58</accession>
<organism evidence="2">
    <name type="scientific">hydrocarbon metagenome</name>
    <dbReference type="NCBI Taxonomy" id="938273"/>
    <lineage>
        <taxon>unclassified sequences</taxon>
        <taxon>metagenomes</taxon>
        <taxon>ecological metagenomes</taxon>
    </lineage>
</organism>
<dbReference type="EMBL" id="LNQE01001819">
    <property type="protein sequence ID" value="KUG05350.1"/>
    <property type="molecule type" value="Genomic_DNA"/>
</dbReference>
<keyword evidence="1" id="KW-0812">Transmembrane</keyword>
<name>A0A0W8EA58_9ZZZZ</name>
<proteinExistence type="predicted"/>
<sequence>MISPADISQKQVLTKGEKDIVWISLFIIIYIIVRLIRRLRKREEYIIDKRQRRVNFTPIMTK</sequence>
<dbReference type="AlphaFoldDB" id="A0A0W8EA58"/>
<keyword evidence="1" id="KW-1133">Transmembrane helix</keyword>
<comment type="caution">
    <text evidence="2">The sequence shown here is derived from an EMBL/GenBank/DDBJ whole genome shotgun (WGS) entry which is preliminary data.</text>
</comment>
<keyword evidence="1" id="KW-0472">Membrane</keyword>
<gene>
    <name evidence="2" type="ORF">ASZ90_017240</name>
</gene>
<evidence type="ECO:0000313" key="2">
    <source>
        <dbReference type="EMBL" id="KUG05350.1"/>
    </source>
</evidence>